<proteinExistence type="predicted"/>
<evidence type="ECO:0000313" key="2">
    <source>
        <dbReference type="EMBL" id="KAG6460343.1"/>
    </source>
</evidence>
<reference evidence="2" key="2">
    <citation type="submission" date="2020-12" db="EMBL/GenBank/DDBJ databases">
        <authorList>
            <person name="Kanost M."/>
        </authorList>
    </citation>
    <scope>NUCLEOTIDE SEQUENCE</scope>
</reference>
<evidence type="ECO:0000313" key="3">
    <source>
        <dbReference type="Proteomes" id="UP000791440"/>
    </source>
</evidence>
<name>A0A921ZN59_MANSE</name>
<dbReference type="EMBL" id="JH668666">
    <property type="protein sequence ID" value="KAG6460343.1"/>
    <property type="molecule type" value="Genomic_DNA"/>
</dbReference>
<accession>A0A921ZN59</accession>
<keyword evidence="3" id="KW-1185">Reference proteome</keyword>
<sequence>MKYDLFVTGRKKARTVTRTPTTMWRGYHRIVTSLSNVPEKSSPQTGLLLCGPGRAQVQLHLRSTGTAPSGPATDPSSRRRSEATPLYVRAAS</sequence>
<evidence type="ECO:0000256" key="1">
    <source>
        <dbReference type="SAM" id="MobiDB-lite"/>
    </source>
</evidence>
<organism evidence="2 3">
    <name type="scientific">Manduca sexta</name>
    <name type="common">Tobacco hawkmoth</name>
    <name type="synonym">Tobacco hornworm</name>
    <dbReference type="NCBI Taxonomy" id="7130"/>
    <lineage>
        <taxon>Eukaryota</taxon>
        <taxon>Metazoa</taxon>
        <taxon>Ecdysozoa</taxon>
        <taxon>Arthropoda</taxon>
        <taxon>Hexapoda</taxon>
        <taxon>Insecta</taxon>
        <taxon>Pterygota</taxon>
        <taxon>Neoptera</taxon>
        <taxon>Endopterygota</taxon>
        <taxon>Lepidoptera</taxon>
        <taxon>Glossata</taxon>
        <taxon>Ditrysia</taxon>
        <taxon>Bombycoidea</taxon>
        <taxon>Sphingidae</taxon>
        <taxon>Sphinginae</taxon>
        <taxon>Sphingini</taxon>
        <taxon>Manduca</taxon>
    </lineage>
</organism>
<dbReference type="AlphaFoldDB" id="A0A921ZN59"/>
<dbReference type="Proteomes" id="UP000791440">
    <property type="component" value="Unassembled WGS sequence"/>
</dbReference>
<comment type="caution">
    <text evidence="2">The sequence shown here is derived from an EMBL/GenBank/DDBJ whole genome shotgun (WGS) entry which is preliminary data.</text>
</comment>
<protein>
    <submittedName>
        <fullName evidence="2">Uncharacterized protein</fullName>
    </submittedName>
</protein>
<reference evidence="2" key="1">
    <citation type="journal article" date="2016" name="Insect Biochem. Mol. Biol.">
        <title>Multifaceted biological insights from a draft genome sequence of the tobacco hornworm moth, Manduca sexta.</title>
        <authorList>
            <person name="Kanost M.R."/>
            <person name="Arrese E.L."/>
            <person name="Cao X."/>
            <person name="Chen Y.R."/>
            <person name="Chellapilla S."/>
            <person name="Goldsmith M.R."/>
            <person name="Grosse-Wilde E."/>
            <person name="Heckel D.G."/>
            <person name="Herndon N."/>
            <person name="Jiang H."/>
            <person name="Papanicolaou A."/>
            <person name="Qu J."/>
            <person name="Soulages J.L."/>
            <person name="Vogel H."/>
            <person name="Walters J."/>
            <person name="Waterhouse R.M."/>
            <person name="Ahn S.J."/>
            <person name="Almeida F.C."/>
            <person name="An C."/>
            <person name="Aqrawi P."/>
            <person name="Bretschneider A."/>
            <person name="Bryant W.B."/>
            <person name="Bucks S."/>
            <person name="Chao H."/>
            <person name="Chevignon G."/>
            <person name="Christen J.M."/>
            <person name="Clarke D.F."/>
            <person name="Dittmer N.T."/>
            <person name="Ferguson L.C.F."/>
            <person name="Garavelou S."/>
            <person name="Gordon K.H.J."/>
            <person name="Gunaratna R.T."/>
            <person name="Han Y."/>
            <person name="Hauser F."/>
            <person name="He Y."/>
            <person name="Heidel-Fischer H."/>
            <person name="Hirsh A."/>
            <person name="Hu Y."/>
            <person name="Jiang H."/>
            <person name="Kalra D."/>
            <person name="Klinner C."/>
            <person name="Konig C."/>
            <person name="Kovar C."/>
            <person name="Kroll A.R."/>
            <person name="Kuwar S.S."/>
            <person name="Lee S.L."/>
            <person name="Lehman R."/>
            <person name="Li K."/>
            <person name="Li Z."/>
            <person name="Liang H."/>
            <person name="Lovelace S."/>
            <person name="Lu Z."/>
            <person name="Mansfield J.H."/>
            <person name="McCulloch K.J."/>
            <person name="Mathew T."/>
            <person name="Morton B."/>
            <person name="Muzny D.M."/>
            <person name="Neunemann D."/>
            <person name="Ongeri F."/>
            <person name="Pauchet Y."/>
            <person name="Pu L.L."/>
            <person name="Pyrousis I."/>
            <person name="Rao X.J."/>
            <person name="Redding A."/>
            <person name="Roesel C."/>
            <person name="Sanchez-Gracia A."/>
            <person name="Schaack S."/>
            <person name="Shukla A."/>
            <person name="Tetreau G."/>
            <person name="Wang Y."/>
            <person name="Xiong G.H."/>
            <person name="Traut W."/>
            <person name="Walsh T.K."/>
            <person name="Worley K.C."/>
            <person name="Wu D."/>
            <person name="Wu W."/>
            <person name="Wu Y.Q."/>
            <person name="Zhang X."/>
            <person name="Zou Z."/>
            <person name="Zucker H."/>
            <person name="Briscoe A.D."/>
            <person name="Burmester T."/>
            <person name="Clem R.J."/>
            <person name="Feyereisen R."/>
            <person name="Grimmelikhuijzen C.J.P."/>
            <person name="Hamodrakas S.J."/>
            <person name="Hansson B.S."/>
            <person name="Huguet E."/>
            <person name="Jermiin L.S."/>
            <person name="Lan Q."/>
            <person name="Lehman H.K."/>
            <person name="Lorenzen M."/>
            <person name="Merzendorfer H."/>
            <person name="Michalopoulos I."/>
            <person name="Morton D.B."/>
            <person name="Muthukrishnan S."/>
            <person name="Oakeshott J.G."/>
            <person name="Palmer W."/>
            <person name="Park Y."/>
            <person name="Passarelli A.L."/>
            <person name="Rozas J."/>
            <person name="Schwartz L.M."/>
            <person name="Smith W."/>
            <person name="Southgate A."/>
            <person name="Vilcinskas A."/>
            <person name="Vogt R."/>
            <person name="Wang P."/>
            <person name="Werren J."/>
            <person name="Yu X.Q."/>
            <person name="Zhou J.J."/>
            <person name="Brown S.J."/>
            <person name="Scherer S.E."/>
            <person name="Richards S."/>
            <person name="Blissard G.W."/>
        </authorList>
    </citation>
    <scope>NUCLEOTIDE SEQUENCE</scope>
</reference>
<gene>
    <name evidence="2" type="ORF">O3G_MSEX011920</name>
</gene>
<feature type="region of interest" description="Disordered" evidence="1">
    <location>
        <begin position="63"/>
        <end position="92"/>
    </location>
</feature>